<protein>
    <submittedName>
        <fullName evidence="5">LacI family transcriptional regulator</fullName>
    </submittedName>
</protein>
<evidence type="ECO:0000259" key="4">
    <source>
        <dbReference type="Pfam" id="PF13407"/>
    </source>
</evidence>
<reference evidence="5 6" key="1">
    <citation type="submission" date="2017-08" db="EMBL/GenBank/DDBJ databases">
        <title>Fine stratification of microbial communities through a metagenomic profile of the photic zone.</title>
        <authorList>
            <person name="Haro-Moreno J.M."/>
            <person name="Lopez-Perez M."/>
            <person name="De La Torre J."/>
            <person name="Picazo A."/>
            <person name="Camacho A."/>
            <person name="Rodriguez-Valera F."/>
        </authorList>
    </citation>
    <scope>NUCLEOTIDE SEQUENCE [LARGE SCALE GENOMIC DNA]</scope>
    <source>
        <strain evidence="5">MED-G28</strain>
    </source>
</reference>
<gene>
    <name evidence="5" type="ORF">CNF02_08130</name>
</gene>
<evidence type="ECO:0000256" key="3">
    <source>
        <dbReference type="ARBA" id="ARBA00022729"/>
    </source>
</evidence>
<dbReference type="InterPro" id="IPR028082">
    <property type="entry name" value="Peripla_BP_I"/>
</dbReference>
<proteinExistence type="inferred from homology"/>
<organism evidence="5 6">
    <name type="scientific">OM182 bacterium MED-G28</name>
    <dbReference type="NCBI Taxonomy" id="1986256"/>
    <lineage>
        <taxon>Bacteria</taxon>
        <taxon>Pseudomonadati</taxon>
        <taxon>Pseudomonadota</taxon>
        <taxon>Gammaproteobacteria</taxon>
        <taxon>OMG group</taxon>
        <taxon>OM182 clade</taxon>
    </lineage>
</organism>
<dbReference type="EMBL" id="NTJZ01000007">
    <property type="protein sequence ID" value="PDH33681.1"/>
    <property type="molecule type" value="Genomic_DNA"/>
</dbReference>
<dbReference type="Pfam" id="PF13407">
    <property type="entry name" value="Peripla_BP_4"/>
    <property type="match status" value="1"/>
</dbReference>
<name>A0A2A5WBD6_9GAMM</name>
<dbReference type="PROSITE" id="PS51257">
    <property type="entry name" value="PROKAR_LIPOPROTEIN"/>
    <property type="match status" value="1"/>
</dbReference>
<dbReference type="Gene3D" id="3.40.50.2300">
    <property type="match status" value="2"/>
</dbReference>
<sequence>MKKIIAVFLLGGLLSSCGSDDSNTTSSDGGSESGNETPVVALVMKSLANEFFVNMAAGAEAHNAGNSQDYELIVNGIRNESDLAQQVALVDQMISSGVDAIVIAPADSRALVPALARAESAGIVVINIDNRLEPEILAEYDLQIPFIGPSNLAGAKMVGDFALEGLASNSEVAILEGITSAFNSIQRRTGFERAVAEAGMEVVTLQSAEWDQTRAAQVTAGMLSQFPELDVILAANDNMALGAASAVRVAALGREITIAGFDNISAIHPLIESGTVIATVDQFGDQLAVFGIEYALEVLATGIVPEDRETSLELITVDSL</sequence>
<dbReference type="AlphaFoldDB" id="A0A2A5WBD6"/>
<dbReference type="PANTHER" id="PTHR46847">
    <property type="entry name" value="D-ALLOSE-BINDING PERIPLASMIC PROTEIN-RELATED"/>
    <property type="match status" value="1"/>
</dbReference>
<dbReference type="GO" id="GO:0030246">
    <property type="term" value="F:carbohydrate binding"/>
    <property type="evidence" value="ECO:0007669"/>
    <property type="project" value="UniProtKB-ARBA"/>
</dbReference>
<dbReference type="SUPFAM" id="SSF53822">
    <property type="entry name" value="Periplasmic binding protein-like I"/>
    <property type="match status" value="1"/>
</dbReference>
<evidence type="ECO:0000256" key="1">
    <source>
        <dbReference type="ARBA" id="ARBA00004196"/>
    </source>
</evidence>
<accession>A0A2A5WBD6</accession>
<evidence type="ECO:0000313" key="5">
    <source>
        <dbReference type="EMBL" id="PDH33681.1"/>
    </source>
</evidence>
<dbReference type="GO" id="GO:0055085">
    <property type="term" value="P:transmembrane transport"/>
    <property type="evidence" value="ECO:0007669"/>
    <property type="project" value="UniProtKB-ARBA"/>
</dbReference>
<keyword evidence="3" id="KW-0732">Signal</keyword>
<feature type="domain" description="Periplasmic binding protein" evidence="4">
    <location>
        <begin position="40"/>
        <end position="299"/>
    </location>
</feature>
<comment type="subcellular location">
    <subcellularLocation>
        <location evidence="1">Cell envelope</location>
    </subcellularLocation>
</comment>
<dbReference type="GO" id="GO:0030313">
    <property type="term" value="C:cell envelope"/>
    <property type="evidence" value="ECO:0007669"/>
    <property type="project" value="UniProtKB-SubCell"/>
</dbReference>
<dbReference type="InterPro" id="IPR025997">
    <property type="entry name" value="SBP_2_dom"/>
</dbReference>
<comment type="caution">
    <text evidence="5">The sequence shown here is derived from an EMBL/GenBank/DDBJ whole genome shotgun (WGS) entry which is preliminary data.</text>
</comment>
<evidence type="ECO:0000256" key="2">
    <source>
        <dbReference type="ARBA" id="ARBA00007639"/>
    </source>
</evidence>
<dbReference type="PANTHER" id="PTHR46847:SF1">
    <property type="entry name" value="D-ALLOSE-BINDING PERIPLASMIC PROTEIN-RELATED"/>
    <property type="match status" value="1"/>
</dbReference>
<dbReference type="CDD" id="cd19970">
    <property type="entry name" value="PBP1_ABC_sugar_binding-like"/>
    <property type="match status" value="1"/>
</dbReference>
<comment type="similarity">
    <text evidence="2">Belongs to the bacterial solute-binding protein 2 family.</text>
</comment>
<evidence type="ECO:0000313" key="6">
    <source>
        <dbReference type="Proteomes" id="UP000219329"/>
    </source>
</evidence>
<dbReference type="Proteomes" id="UP000219329">
    <property type="component" value="Unassembled WGS sequence"/>
</dbReference>